<feature type="compositionally biased region" description="Basic and acidic residues" evidence="1">
    <location>
        <begin position="108"/>
        <end position="124"/>
    </location>
</feature>
<reference evidence="3" key="2">
    <citation type="journal article" date="2023" name="IMA Fungus">
        <title>Comparative genomic study of the Penicillium genus elucidates a diverse pangenome and 15 lateral gene transfer events.</title>
        <authorList>
            <person name="Petersen C."/>
            <person name="Sorensen T."/>
            <person name="Nielsen M.R."/>
            <person name="Sondergaard T.E."/>
            <person name="Sorensen J.L."/>
            <person name="Fitzpatrick D.A."/>
            <person name="Frisvad J.C."/>
            <person name="Nielsen K.L."/>
        </authorList>
    </citation>
    <scope>NUCLEOTIDE SEQUENCE</scope>
    <source>
        <strain evidence="3">IBT 29495</strain>
    </source>
</reference>
<dbReference type="GO" id="GO:0016747">
    <property type="term" value="F:acyltransferase activity, transferring groups other than amino-acyl groups"/>
    <property type="evidence" value="ECO:0007669"/>
    <property type="project" value="InterPro"/>
</dbReference>
<dbReference type="SUPFAM" id="SSF55729">
    <property type="entry name" value="Acyl-CoA N-acyltransferases (Nat)"/>
    <property type="match status" value="1"/>
</dbReference>
<dbReference type="PROSITE" id="PS51186">
    <property type="entry name" value="GNAT"/>
    <property type="match status" value="1"/>
</dbReference>
<accession>A0A9X0CBA0</accession>
<dbReference type="PANTHER" id="PTHR42791">
    <property type="entry name" value="GNAT FAMILY ACETYLTRANSFERASE"/>
    <property type="match status" value="1"/>
</dbReference>
<dbReference type="OrthoDB" id="2744543at2759"/>
<dbReference type="PANTHER" id="PTHR42791:SF1">
    <property type="entry name" value="N-ACETYLTRANSFERASE DOMAIN-CONTAINING PROTEIN"/>
    <property type="match status" value="1"/>
</dbReference>
<keyword evidence="4" id="KW-1185">Reference proteome</keyword>
<name>A0A9X0CBA0_9EURO</name>
<proteinExistence type="predicted"/>
<dbReference type="CDD" id="cd04301">
    <property type="entry name" value="NAT_SF"/>
    <property type="match status" value="1"/>
</dbReference>
<feature type="region of interest" description="Disordered" evidence="1">
    <location>
        <begin position="97"/>
        <end position="124"/>
    </location>
</feature>
<comment type="caution">
    <text evidence="3">The sequence shown here is derived from an EMBL/GenBank/DDBJ whole genome shotgun (WGS) entry which is preliminary data.</text>
</comment>
<evidence type="ECO:0000313" key="3">
    <source>
        <dbReference type="EMBL" id="KAJ5519747.1"/>
    </source>
</evidence>
<sequence length="237" mass="26721">MMAYSIQPACDLDASALAKICGKSFHNDRNTQLKGLRKNPYNLEQSMKASIPQQIASPNTVLLKLLDEKSGEISGWISWGFRGFSHTEVSEMHPDIATASKPHTLQPRKPDEAEKKDNTPPEEIEKGTDLKRWMDQLMPDGARCMYVISLSVAPKWQSRGFGSALLEWGIEKADKANVFIWVHSSEGAWQMYQKSGFEVIGTLDVDLDQYAPEPFNDGGNGLWGHYVFRYMKRLPRG</sequence>
<dbReference type="EMBL" id="JAPWDS010000001">
    <property type="protein sequence ID" value="KAJ5519747.1"/>
    <property type="molecule type" value="Genomic_DNA"/>
</dbReference>
<dbReference type="InterPro" id="IPR016181">
    <property type="entry name" value="Acyl_CoA_acyltransferase"/>
</dbReference>
<evidence type="ECO:0000259" key="2">
    <source>
        <dbReference type="PROSITE" id="PS51186"/>
    </source>
</evidence>
<dbReference type="InterPro" id="IPR052523">
    <property type="entry name" value="Trichothecene_AcTrans"/>
</dbReference>
<feature type="domain" description="N-acetyltransferase" evidence="2">
    <location>
        <begin position="87"/>
        <end position="235"/>
    </location>
</feature>
<evidence type="ECO:0000256" key="1">
    <source>
        <dbReference type="SAM" id="MobiDB-lite"/>
    </source>
</evidence>
<protein>
    <recommendedName>
        <fullName evidence="2">N-acetyltransferase domain-containing protein</fullName>
    </recommendedName>
</protein>
<gene>
    <name evidence="3" type="ORF">N7463_000200</name>
</gene>
<reference evidence="3" key="1">
    <citation type="submission" date="2022-12" db="EMBL/GenBank/DDBJ databases">
        <authorList>
            <person name="Petersen C."/>
        </authorList>
    </citation>
    <scope>NUCLEOTIDE SEQUENCE</scope>
    <source>
        <strain evidence="3">IBT 29495</strain>
    </source>
</reference>
<dbReference type="Proteomes" id="UP001149954">
    <property type="component" value="Unassembled WGS sequence"/>
</dbReference>
<organism evidence="3 4">
    <name type="scientific">Penicillium fimorum</name>
    <dbReference type="NCBI Taxonomy" id="1882269"/>
    <lineage>
        <taxon>Eukaryota</taxon>
        <taxon>Fungi</taxon>
        <taxon>Dikarya</taxon>
        <taxon>Ascomycota</taxon>
        <taxon>Pezizomycotina</taxon>
        <taxon>Eurotiomycetes</taxon>
        <taxon>Eurotiomycetidae</taxon>
        <taxon>Eurotiales</taxon>
        <taxon>Aspergillaceae</taxon>
        <taxon>Penicillium</taxon>
    </lineage>
</organism>
<dbReference type="Gene3D" id="3.40.630.30">
    <property type="match status" value="1"/>
</dbReference>
<dbReference type="AlphaFoldDB" id="A0A9X0CBA0"/>
<dbReference type="InterPro" id="IPR000182">
    <property type="entry name" value="GNAT_dom"/>
</dbReference>
<evidence type="ECO:0000313" key="4">
    <source>
        <dbReference type="Proteomes" id="UP001149954"/>
    </source>
</evidence>
<dbReference type="Pfam" id="PF00583">
    <property type="entry name" value="Acetyltransf_1"/>
    <property type="match status" value="1"/>
</dbReference>